<comment type="similarity">
    <text evidence="2 9">Belongs to the alanine or glycine:cation symporter (AGCS) (TC 2.A.25) family.</text>
</comment>
<dbReference type="Gene3D" id="1.20.1740.10">
    <property type="entry name" value="Amino acid/polyamine transporter I"/>
    <property type="match status" value="1"/>
</dbReference>
<evidence type="ECO:0000256" key="5">
    <source>
        <dbReference type="ARBA" id="ARBA00022692"/>
    </source>
</evidence>
<organism evidence="10 11">
    <name type="scientific">Peptostreptococcus anaerobius</name>
    <dbReference type="NCBI Taxonomy" id="1261"/>
    <lineage>
        <taxon>Bacteria</taxon>
        <taxon>Bacillati</taxon>
        <taxon>Bacillota</taxon>
        <taxon>Clostridia</taxon>
        <taxon>Peptostreptococcales</taxon>
        <taxon>Peptostreptococcaceae</taxon>
        <taxon>Peptostreptococcus</taxon>
    </lineage>
</organism>
<evidence type="ECO:0000256" key="1">
    <source>
        <dbReference type="ARBA" id="ARBA00004651"/>
    </source>
</evidence>
<sequence>MFLLLEIVKAINGILWGIVLVVVLVGCGIIFTFYLRGIQVRKFGKAFKQVFGGFTLKGEKAGAEGMSSFQSLATAIAAQVGTGNLAGAATAIVSGGPGAIFWMWLSAFFGMATIFSEAVLAQLFKKEKDGEVTGGPAYYLKYGLKSDFLAKFFAVTIILALGFIGNMVQANSIGSAFSSAFNINPLIVGILLAIVSGFVFIGGISRIASLTEKLVPIMAGFYVIGGVIILVLMGSNTLDAIRMIFVGAFNPSAVLGGAAGVMVKDAIRYGVARGLFSNEAGMGSTPHAHAVAKVDNPVHQGLAAIVGVFIDTFIVLNITALVIIATGANLSGETGIAVTQKAFEIGFGHFGLIFVAVSLLFFAFSTIVGWYFFAEANIKFLFGSKGLTPFRIIVLIFIVIGTTQKVELVWELADMFNGIMVIPNVIGLIGLAKMVKSTLDKAEKNNLI</sequence>
<feature type="transmembrane region" description="Helical" evidence="9">
    <location>
        <begin position="386"/>
        <end position="403"/>
    </location>
</feature>
<evidence type="ECO:0000256" key="8">
    <source>
        <dbReference type="ARBA" id="ARBA00023136"/>
    </source>
</evidence>
<evidence type="ECO:0000256" key="3">
    <source>
        <dbReference type="ARBA" id="ARBA00022448"/>
    </source>
</evidence>
<evidence type="ECO:0000256" key="6">
    <source>
        <dbReference type="ARBA" id="ARBA00022847"/>
    </source>
</evidence>
<keyword evidence="5 9" id="KW-0812">Transmembrane</keyword>
<evidence type="ECO:0000256" key="7">
    <source>
        <dbReference type="ARBA" id="ARBA00022989"/>
    </source>
</evidence>
<protein>
    <submittedName>
        <fullName evidence="10">Amino acid carrier protein</fullName>
    </submittedName>
</protein>
<dbReference type="GO" id="GO:0005886">
    <property type="term" value="C:plasma membrane"/>
    <property type="evidence" value="ECO:0007669"/>
    <property type="project" value="UniProtKB-SubCell"/>
</dbReference>
<evidence type="ECO:0000256" key="2">
    <source>
        <dbReference type="ARBA" id="ARBA00009261"/>
    </source>
</evidence>
<evidence type="ECO:0000313" key="10">
    <source>
        <dbReference type="EMBL" id="KXI14835.1"/>
    </source>
</evidence>
<dbReference type="NCBIfam" id="TIGR00835">
    <property type="entry name" value="agcS"/>
    <property type="match status" value="1"/>
</dbReference>
<dbReference type="FunFam" id="1.20.1740.10:FF:000004">
    <property type="entry name" value="Sodium:alanine symporter family protein"/>
    <property type="match status" value="1"/>
</dbReference>
<gene>
    <name evidence="10" type="ORF">HMPREF3195_00024</name>
</gene>
<dbReference type="eggNOG" id="COG1115">
    <property type="taxonomic scope" value="Bacteria"/>
</dbReference>
<dbReference type="PANTHER" id="PTHR30330">
    <property type="entry name" value="AGSS FAMILY TRANSPORTER, SODIUM-ALANINE"/>
    <property type="match status" value="1"/>
</dbReference>
<dbReference type="Pfam" id="PF01235">
    <property type="entry name" value="Na_Ala_symp"/>
    <property type="match status" value="1"/>
</dbReference>
<dbReference type="PROSITE" id="PS00873">
    <property type="entry name" value="NA_ALANINE_SYMP"/>
    <property type="match status" value="1"/>
</dbReference>
<dbReference type="Proteomes" id="UP000070326">
    <property type="component" value="Unassembled WGS sequence"/>
</dbReference>
<proteinExistence type="inferred from homology"/>
<reference evidence="10 11" key="1">
    <citation type="submission" date="2016-02" db="EMBL/GenBank/DDBJ databases">
        <authorList>
            <person name="Wen L."/>
            <person name="He K."/>
            <person name="Yang H."/>
        </authorList>
    </citation>
    <scope>NUCLEOTIDE SEQUENCE [LARGE SCALE GENOMIC DNA]</scope>
    <source>
        <strain evidence="10 11">MJR8628A</strain>
    </source>
</reference>
<evidence type="ECO:0000256" key="4">
    <source>
        <dbReference type="ARBA" id="ARBA00022475"/>
    </source>
</evidence>
<comment type="subcellular location">
    <subcellularLocation>
        <location evidence="1 9">Cell membrane</location>
        <topology evidence="1 9">Multi-pass membrane protein</topology>
    </subcellularLocation>
</comment>
<keyword evidence="6 9" id="KW-0769">Symport</keyword>
<feature type="transmembrane region" description="Helical" evidence="9">
    <location>
        <begin position="14"/>
        <end position="35"/>
    </location>
</feature>
<feature type="transmembrane region" description="Helical" evidence="9">
    <location>
        <begin position="214"/>
        <end position="234"/>
    </location>
</feature>
<feature type="transmembrane region" description="Helical" evidence="9">
    <location>
        <begin position="72"/>
        <end position="93"/>
    </location>
</feature>
<feature type="transmembrane region" description="Helical" evidence="9">
    <location>
        <begin position="302"/>
        <end position="327"/>
    </location>
</feature>
<feature type="transmembrane region" description="Helical" evidence="9">
    <location>
        <begin position="240"/>
        <end position="263"/>
    </location>
</feature>
<feature type="transmembrane region" description="Helical" evidence="9">
    <location>
        <begin position="99"/>
        <end position="120"/>
    </location>
</feature>
<keyword evidence="3 9" id="KW-0813">Transport</keyword>
<keyword evidence="8 9" id="KW-0472">Membrane</keyword>
<feature type="transmembrane region" description="Helical" evidence="9">
    <location>
        <begin position="148"/>
        <end position="168"/>
    </location>
</feature>
<dbReference type="PATRIC" id="fig|1261.3.peg.473"/>
<evidence type="ECO:0000256" key="9">
    <source>
        <dbReference type="RuleBase" id="RU363064"/>
    </source>
</evidence>
<dbReference type="PRINTS" id="PR00175">
    <property type="entry name" value="NAALASMPORT"/>
</dbReference>
<comment type="caution">
    <text evidence="10">The sequence shown here is derived from an EMBL/GenBank/DDBJ whole genome shotgun (WGS) entry which is preliminary data.</text>
</comment>
<dbReference type="InterPro" id="IPR001463">
    <property type="entry name" value="Na/Ala_symport"/>
</dbReference>
<dbReference type="STRING" id="1261.HMPREF3195_00024"/>
<dbReference type="EMBL" id="LSQZ01000001">
    <property type="protein sequence ID" value="KXI14835.1"/>
    <property type="molecule type" value="Genomic_DNA"/>
</dbReference>
<feature type="transmembrane region" description="Helical" evidence="9">
    <location>
        <begin position="347"/>
        <end position="374"/>
    </location>
</feature>
<dbReference type="GO" id="GO:0005283">
    <property type="term" value="F:amino acid:sodium symporter activity"/>
    <property type="evidence" value="ECO:0007669"/>
    <property type="project" value="InterPro"/>
</dbReference>
<dbReference type="PANTHER" id="PTHR30330:SF14">
    <property type="entry name" value="SODIUM_AMINO ACID (ALANINE) SYMPORTER"/>
    <property type="match status" value="1"/>
</dbReference>
<dbReference type="AlphaFoldDB" id="A0A135YZK7"/>
<evidence type="ECO:0000313" key="11">
    <source>
        <dbReference type="Proteomes" id="UP000070326"/>
    </source>
</evidence>
<name>A0A135YZK7_9FIRM</name>
<accession>A0A135YZK7</accession>
<keyword evidence="7 9" id="KW-1133">Transmembrane helix</keyword>
<feature type="transmembrane region" description="Helical" evidence="9">
    <location>
        <begin position="415"/>
        <end position="435"/>
    </location>
</feature>
<keyword evidence="4 9" id="KW-1003">Cell membrane</keyword>
<feature type="transmembrane region" description="Helical" evidence="9">
    <location>
        <begin position="180"/>
        <end position="202"/>
    </location>
</feature>